<dbReference type="Proteomes" id="UP000809137">
    <property type="component" value="Unassembled WGS sequence"/>
</dbReference>
<name>A0ABS1Z924_9GAMM</name>
<reference evidence="1 2" key="1">
    <citation type="submission" date="2021-01" db="EMBL/GenBank/DDBJ databases">
        <title>Complete genome sequence of Pantoea eucrina OB49, a heavy metal tolerant bacterium with PGPR potential isolated from wheat in Algeria.</title>
        <authorList>
            <person name="Lekired A."/>
            <person name="Ouzari I.H."/>
        </authorList>
    </citation>
    <scope>NUCLEOTIDE SEQUENCE [LARGE SCALE GENOMIC DNA]</scope>
    <source>
        <strain evidence="1 2">OB49</strain>
    </source>
</reference>
<comment type="caution">
    <text evidence="1">The sequence shown here is derived from an EMBL/GenBank/DDBJ whole genome shotgun (WGS) entry which is preliminary data.</text>
</comment>
<gene>
    <name evidence="1" type="ORF">JJB79_13720</name>
</gene>
<dbReference type="RefSeq" id="WP_203025626.1">
    <property type="nucleotide sequence ID" value="NZ_JAFCXS010000010.1"/>
</dbReference>
<sequence length="101" mass="11421">MAEPAFNGSELLESFANSLMNSGYLTPELKAKLMQERVIYLPVPGNDRTLFEVRIDSRDRLHVCTVPVKVKPEAADKCRIRAFLNRSRADTTRPAGYKLPK</sequence>
<proteinExistence type="predicted"/>
<organism evidence="1 2">
    <name type="scientific">Pantoea eucrina</name>
    <dbReference type="NCBI Taxonomy" id="472693"/>
    <lineage>
        <taxon>Bacteria</taxon>
        <taxon>Pseudomonadati</taxon>
        <taxon>Pseudomonadota</taxon>
        <taxon>Gammaproteobacteria</taxon>
        <taxon>Enterobacterales</taxon>
        <taxon>Erwiniaceae</taxon>
        <taxon>Pantoea</taxon>
    </lineage>
</organism>
<protein>
    <submittedName>
        <fullName evidence="1">Uncharacterized protein</fullName>
    </submittedName>
</protein>
<keyword evidence="2" id="KW-1185">Reference proteome</keyword>
<evidence type="ECO:0000313" key="2">
    <source>
        <dbReference type="Proteomes" id="UP000809137"/>
    </source>
</evidence>
<dbReference type="EMBL" id="JAFCXS010000010">
    <property type="protein sequence ID" value="MBM0748458.1"/>
    <property type="molecule type" value="Genomic_DNA"/>
</dbReference>
<accession>A0ABS1Z924</accession>
<evidence type="ECO:0000313" key="1">
    <source>
        <dbReference type="EMBL" id="MBM0748458.1"/>
    </source>
</evidence>